<reference evidence="2 3" key="1">
    <citation type="journal article" date="2014" name="Int. J. Syst. Evol. Microbiol.">
        <title>Methanobacterium paludis sp. nov. and a novel strain of Methanobacterium lacus isolated from northern peatlands.</title>
        <authorList>
            <person name="Cadillo-Quiroz H."/>
            <person name="Brauer S.L."/>
            <person name="Goodson N."/>
            <person name="Yavitt J.B."/>
            <person name="Zinder S.H."/>
        </authorList>
    </citation>
    <scope>NUCLEOTIDE SEQUENCE [LARGE SCALE GENOMIC DNA]</scope>
    <source>
        <strain evidence="3">DSM 25820 / JCM 18151 / SWAN1</strain>
    </source>
</reference>
<keyword evidence="3" id="KW-1185">Reference proteome</keyword>
<dbReference type="KEGG" id="mew:MSWAN_0002"/>
<dbReference type="RefSeq" id="WP_013824552.1">
    <property type="nucleotide sequence ID" value="NC_015574.1"/>
</dbReference>
<dbReference type="AlphaFoldDB" id="F6D772"/>
<feature type="compositionally biased region" description="Basic and acidic residues" evidence="1">
    <location>
        <begin position="65"/>
        <end position="84"/>
    </location>
</feature>
<dbReference type="GeneID" id="10667478"/>
<protein>
    <submittedName>
        <fullName evidence="2">AAA ATPase</fullName>
    </submittedName>
</protein>
<evidence type="ECO:0000256" key="1">
    <source>
        <dbReference type="SAM" id="MobiDB-lite"/>
    </source>
</evidence>
<dbReference type="HOGENOM" id="CLU_097792_0_0_2"/>
<name>F6D772_METPW</name>
<dbReference type="OrthoDB" id="37016at2157"/>
<feature type="compositionally biased region" description="Basic residues" evidence="1">
    <location>
        <begin position="54"/>
        <end position="64"/>
    </location>
</feature>
<dbReference type="eggNOG" id="arCOG04886">
    <property type="taxonomic scope" value="Archaea"/>
</dbReference>
<sequence>MTSRKKQGSALGRGLDALIRPDIEEQSERAAKNEEIEDIKEAEETDSQTNKSQTKLKKPKNRQKTQRDTEDNTQKDTKDTKNDVKTSTQDLDVDEDLMERVMLEVGKNPRISLWSAKSAAVLRYLKNTKPAFSISKEASALIEAAVKDKYPDLWELFEKEGL</sequence>
<gene>
    <name evidence="2" type="ordered locus">MSWAN_0002</name>
</gene>
<organism evidence="2 3">
    <name type="scientific">Methanobacterium paludis (strain DSM 25820 / JCM 18151 / SWAN1)</name>
    <dbReference type="NCBI Taxonomy" id="868131"/>
    <lineage>
        <taxon>Archaea</taxon>
        <taxon>Methanobacteriati</taxon>
        <taxon>Methanobacteriota</taxon>
        <taxon>Methanomada group</taxon>
        <taxon>Methanobacteria</taxon>
        <taxon>Methanobacteriales</taxon>
        <taxon>Methanobacteriaceae</taxon>
        <taxon>Methanobacterium</taxon>
    </lineage>
</organism>
<feature type="compositionally biased region" description="Acidic residues" evidence="1">
    <location>
        <begin position="35"/>
        <end position="46"/>
    </location>
</feature>
<evidence type="ECO:0000313" key="2">
    <source>
        <dbReference type="EMBL" id="AEG17050.1"/>
    </source>
</evidence>
<dbReference type="Proteomes" id="UP000009231">
    <property type="component" value="Chromosome"/>
</dbReference>
<feature type="region of interest" description="Disordered" evidence="1">
    <location>
        <begin position="1"/>
        <end position="91"/>
    </location>
</feature>
<dbReference type="EMBL" id="CP002772">
    <property type="protein sequence ID" value="AEG17050.1"/>
    <property type="molecule type" value="Genomic_DNA"/>
</dbReference>
<feature type="compositionally biased region" description="Basic and acidic residues" evidence="1">
    <location>
        <begin position="19"/>
        <end position="34"/>
    </location>
</feature>
<evidence type="ECO:0000313" key="3">
    <source>
        <dbReference type="Proteomes" id="UP000009231"/>
    </source>
</evidence>
<proteinExistence type="predicted"/>
<accession>F6D772</accession>